<protein>
    <submittedName>
        <fullName evidence="1">Uncharacterized protein</fullName>
    </submittedName>
</protein>
<evidence type="ECO:0000313" key="1">
    <source>
        <dbReference type="EMBL" id="KAF2467886.1"/>
    </source>
</evidence>
<sequence length="261" mass="29299">MGFHPLPISNLDSPLQIASRIVCCMRIKVANGLGIVSALEVAVSVITSRITIANFVVKAQKDHMLRWLETPHFVSKCKWTFKELKSAKSTQTVGQENVEENSIPPSVDSEDVAHSIAFVPADNDTRKLLGYALIIATIDINEHRPSDPDEYLAIEDQNLFNTEHLNESNNENPVEAPKSLPNNDRVYGFIHNEVNVERCMMTRTEAVIFSIKKIDLIDEKMNLTSPTSPTLISFARTLLPFRKLRTYKNARILTSTLPKAN</sequence>
<comment type="caution">
    <text evidence="1">The sequence shown here is derived from an EMBL/GenBank/DDBJ whole genome shotgun (WGS) entry which is preliminary data.</text>
</comment>
<proteinExistence type="predicted"/>
<reference evidence="1" key="1">
    <citation type="journal article" date="2020" name="Stud. Mycol.">
        <title>101 Dothideomycetes genomes: a test case for predicting lifestyles and emergence of pathogens.</title>
        <authorList>
            <person name="Haridas S."/>
            <person name="Albert R."/>
            <person name="Binder M."/>
            <person name="Bloem J."/>
            <person name="Labutti K."/>
            <person name="Salamov A."/>
            <person name="Andreopoulos B."/>
            <person name="Baker S."/>
            <person name="Barry K."/>
            <person name="Bills G."/>
            <person name="Bluhm B."/>
            <person name="Cannon C."/>
            <person name="Castanera R."/>
            <person name="Culley D."/>
            <person name="Daum C."/>
            <person name="Ezra D."/>
            <person name="Gonzalez J."/>
            <person name="Henrissat B."/>
            <person name="Kuo A."/>
            <person name="Liang C."/>
            <person name="Lipzen A."/>
            <person name="Lutzoni F."/>
            <person name="Magnuson J."/>
            <person name="Mondo S."/>
            <person name="Nolan M."/>
            <person name="Ohm R."/>
            <person name="Pangilinan J."/>
            <person name="Park H.-J."/>
            <person name="Ramirez L."/>
            <person name="Alfaro M."/>
            <person name="Sun H."/>
            <person name="Tritt A."/>
            <person name="Yoshinaga Y."/>
            <person name="Zwiers L.-H."/>
            <person name="Turgeon B."/>
            <person name="Goodwin S."/>
            <person name="Spatafora J."/>
            <person name="Crous P."/>
            <person name="Grigoriev I."/>
        </authorList>
    </citation>
    <scope>NUCLEOTIDE SEQUENCE</scope>
    <source>
        <strain evidence="1">ATCC 200398</strain>
    </source>
</reference>
<dbReference type="Proteomes" id="UP000799755">
    <property type="component" value="Unassembled WGS sequence"/>
</dbReference>
<dbReference type="EMBL" id="MU003518">
    <property type="protein sequence ID" value="KAF2467886.1"/>
    <property type="molecule type" value="Genomic_DNA"/>
</dbReference>
<name>A0ACB6QP06_9PLEO</name>
<evidence type="ECO:0000313" key="2">
    <source>
        <dbReference type="Proteomes" id="UP000799755"/>
    </source>
</evidence>
<accession>A0ACB6QP06</accession>
<keyword evidence="2" id="KW-1185">Reference proteome</keyword>
<organism evidence="1 2">
    <name type="scientific">Lindgomyces ingoldianus</name>
    <dbReference type="NCBI Taxonomy" id="673940"/>
    <lineage>
        <taxon>Eukaryota</taxon>
        <taxon>Fungi</taxon>
        <taxon>Dikarya</taxon>
        <taxon>Ascomycota</taxon>
        <taxon>Pezizomycotina</taxon>
        <taxon>Dothideomycetes</taxon>
        <taxon>Pleosporomycetidae</taxon>
        <taxon>Pleosporales</taxon>
        <taxon>Lindgomycetaceae</taxon>
        <taxon>Lindgomyces</taxon>
    </lineage>
</organism>
<gene>
    <name evidence="1" type="ORF">BDR25DRAFT_358151</name>
</gene>